<dbReference type="SUPFAM" id="SSF88659">
    <property type="entry name" value="Sigma3 and sigma4 domains of RNA polymerase sigma factors"/>
    <property type="match status" value="1"/>
</dbReference>
<evidence type="ECO:0000256" key="2">
    <source>
        <dbReference type="ARBA" id="ARBA00023015"/>
    </source>
</evidence>
<dbReference type="PANTHER" id="PTHR43133">
    <property type="entry name" value="RNA POLYMERASE ECF-TYPE SIGMA FACTO"/>
    <property type="match status" value="1"/>
</dbReference>
<evidence type="ECO:0000259" key="7">
    <source>
        <dbReference type="Pfam" id="PF04542"/>
    </source>
</evidence>
<accession>A0ABS7FW98</accession>
<dbReference type="EMBL" id="JAIBOA010000009">
    <property type="protein sequence ID" value="MBW8483954.1"/>
    <property type="molecule type" value="Genomic_DNA"/>
</dbReference>
<dbReference type="Pfam" id="PF04542">
    <property type="entry name" value="Sigma70_r2"/>
    <property type="match status" value="1"/>
</dbReference>
<dbReference type="InterPro" id="IPR013324">
    <property type="entry name" value="RNA_pol_sigma_r3/r4-like"/>
</dbReference>
<keyword evidence="6" id="KW-0472">Membrane</keyword>
<dbReference type="InterPro" id="IPR013325">
    <property type="entry name" value="RNA_pol_sigma_r2"/>
</dbReference>
<dbReference type="RefSeq" id="WP_220167181.1">
    <property type="nucleotide sequence ID" value="NZ_JAIBOA010000009.1"/>
</dbReference>
<dbReference type="InterPro" id="IPR007627">
    <property type="entry name" value="RNA_pol_sigma70_r2"/>
</dbReference>
<comment type="caution">
    <text evidence="8">The sequence shown here is derived from an EMBL/GenBank/DDBJ whole genome shotgun (WGS) entry which is preliminary data.</text>
</comment>
<keyword evidence="4" id="KW-0238">DNA-binding</keyword>
<evidence type="ECO:0000313" key="9">
    <source>
        <dbReference type="Proteomes" id="UP000774570"/>
    </source>
</evidence>
<dbReference type="InterPro" id="IPR014284">
    <property type="entry name" value="RNA_pol_sigma-70_dom"/>
</dbReference>
<evidence type="ECO:0000256" key="6">
    <source>
        <dbReference type="SAM" id="Phobius"/>
    </source>
</evidence>
<reference evidence="8 9" key="1">
    <citation type="submission" date="2021-07" db="EMBL/GenBank/DDBJ databases">
        <title>Actinomadura sp. PM05-2 isolated from lichen.</title>
        <authorList>
            <person name="Somphong A."/>
            <person name="Phongsopitanun W."/>
            <person name="Tanasupawat S."/>
            <person name="Peongsungnone V."/>
        </authorList>
    </citation>
    <scope>NUCLEOTIDE SEQUENCE [LARGE SCALE GENOMIC DNA]</scope>
    <source>
        <strain evidence="8 9">PM05-2</strain>
    </source>
</reference>
<keyword evidence="9" id="KW-1185">Reference proteome</keyword>
<dbReference type="SUPFAM" id="SSF88946">
    <property type="entry name" value="Sigma2 domain of RNA polymerase sigma factors"/>
    <property type="match status" value="1"/>
</dbReference>
<keyword evidence="6" id="KW-1133">Transmembrane helix</keyword>
<dbReference type="Gene3D" id="1.10.10.1320">
    <property type="entry name" value="Anti-sigma factor, zinc-finger domain"/>
    <property type="match status" value="1"/>
</dbReference>
<gene>
    <name evidence="8" type="ORF">K1Y72_16325</name>
</gene>
<comment type="similarity">
    <text evidence="1">Belongs to the sigma-70 factor family. ECF subfamily.</text>
</comment>
<sequence length="477" mass="49456">MGAVPESDAELVAAARTGDARASGALYERHHGAVLGYARGLVRDRHTAEDLTSEAFTRTFAALREGLGPREACRPYLYAAVRNAAVDWARAGRRTVVTDEVARWADGPVDEQPDVDELDALVRAFRSLPERWQTVLWHTVIEDEPVARVGELLGMRPGAVAQLSFRAREGLRQAFLAASVAGRPECAEFTRQLAASTRRPGRRRGRALRRHLETCADCRRAAAEMADLNGRLRAVLPVGIFVVAAAGAVRGKAAALSLSAWALPAGMVGAALVIGAVVVVTVDPGPAGSGPVVAGPTRGAAPGAVGRPTAVPPVEDAPTMATVVQPRRTRPAASASASTAAGGTTARIRNTTLQSCLVPDGGSVAQRSCGGATAKWRRTTASGGFTLASAATGQCLARGEQAAGVPWEGGAEYTVALAPCGGPNQVWKIVAFAPGVDRLVNGDGWYLQASWSGLAAPALKPFSFAGMAAQGWAVEGA</sequence>
<evidence type="ECO:0000256" key="3">
    <source>
        <dbReference type="ARBA" id="ARBA00023082"/>
    </source>
</evidence>
<evidence type="ECO:0000256" key="5">
    <source>
        <dbReference type="ARBA" id="ARBA00023163"/>
    </source>
</evidence>
<dbReference type="Gene3D" id="1.10.10.10">
    <property type="entry name" value="Winged helix-like DNA-binding domain superfamily/Winged helix DNA-binding domain"/>
    <property type="match status" value="1"/>
</dbReference>
<organism evidence="8 9">
    <name type="scientific">Actinomadura parmotrematis</name>
    <dbReference type="NCBI Taxonomy" id="2864039"/>
    <lineage>
        <taxon>Bacteria</taxon>
        <taxon>Bacillati</taxon>
        <taxon>Actinomycetota</taxon>
        <taxon>Actinomycetes</taxon>
        <taxon>Streptosporangiales</taxon>
        <taxon>Thermomonosporaceae</taxon>
        <taxon>Actinomadura</taxon>
    </lineage>
</organism>
<dbReference type="Proteomes" id="UP000774570">
    <property type="component" value="Unassembled WGS sequence"/>
</dbReference>
<evidence type="ECO:0000256" key="4">
    <source>
        <dbReference type="ARBA" id="ARBA00023125"/>
    </source>
</evidence>
<keyword evidence="6" id="KW-0812">Transmembrane</keyword>
<feature type="domain" description="RNA polymerase sigma-70 region 2" evidence="7">
    <location>
        <begin position="26"/>
        <end position="95"/>
    </location>
</feature>
<dbReference type="NCBIfam" id="TIGR02937">
    <property type="entry name" value="sigma70-ECF"/>
    <property type="match status" value="1"/>
</dbReference>
<protein>
    <submittedName>
        <fullName evidence="8">Sigma-70 family RNA polymerase sigma factor</fullName>
    </submittedName>
</protein>
<evidence type="ECO:0000256" key="1">
    <source>
        <dbReference type="ARBA" id="ARBA00010641"/>
    </source>
</evidence>
<evidence type="ECO:0000313" key="8">
    <source>
        <dbReference type="EMBL" id="MBW8483954.1"/>
    </source>
</evidence>
<keyword evidence="5" id="KW-0804">Transcription</keyword>
<dbReference type="Gene3D" id="2.80.10.50">
    <property type="match status" value="1"/>
</dbReference>
<dbReference type="InterPro" id="IPR041916">
    <property type="entry name" value="Anti_sigma_zinc_sf"/>
</dbReference>
<dbReference type="InterPro" id="IPR036388">
    <property type="entry name" value="WH-like_DNA-bd_sf"/>
</dbReference>
<dbReference type="SUPFAM" id="SSF50370">
    <property type="entry name" value="Ricin B-like lectins"/>
    <property type="match status" value="1"/>
</dbReference>
<dbReference type="InterPro" id="IPR035992">
    <property type="entry name" value="Ricin_B-like_lectins"/>
</dbReference>
<dbReference type="Gene3D" id="1.10.1740.10">
    <property type="match status" value="1"/>
</dbReference>
<dbReference type="CDD" id="cd00161">
    <property type="entry name" value="beta-trefoil_Ricin-like"/>
    <property type="match status" value="1"/>
</dbReference>
<keyword evidence="3" id="KW-0731">Sigma factor</keyword>
<name>A0ABS7FW98_9ACTN</name>
<dbReference type="PANTHER" id="PTHR43133:SF8">
    <property type="entry name" value="RNA POLYMERASE SIGMA FACTOR HI_1459-RELATED"/>
    <property type="match status" value="1"/>
</dbReference>
<dbReference type="InterPro" id="IPR039425">
    <property type="entry name" value="RNA_pol_sigma-70-like"/>
</dbReference>
<feature type="transmembrane region" description="Helical" evidence="6">
    <location>
        <begin position="261"/>
        <end position="282"/>
    </location>
</feature>
<proteinExistence type="inferred from homology"/>
<feature type="transmembrane region" description="Helical" evidence="6">
    <location>
        <begin position="232"/>
        <end position="249"/>
    </location>
</feature>
<keyword evidence="2" id="KW-0805">Transcription regulation</keyword>